<dbReference type="InterPro" id="IPR053925">
    <property type="entry name" value="RecX_HTH_3rd"/>
</dbReference>
<dbReference type="InterPro" id="IPR003783">
    <property type="entry name" value="Regulatory_RecX"/>
</dbReference>
<keyword evidence="10" id="KW-1185">Reference proteome</keyword>
<evidence type="ECO:0000256" key="5">
    <source>
        <dbReference type="HAMAP-Rule" id="MF_01114"/>
    </source>
</evidence>
<evidence type="ECO:0000259" key="8">
    <source>
        <dbReference type="Pfam" id="PF21982"/>
    </source>
</evidence>
<dbReference type="eggNOG" id="COG2137">
    <property type="taxonomic scope" value="Bacteria"/>
</dbReference>
<dbReference type="OrthoDB" id="5244465at2"/>
<dbReference type="RefSeq" id="WP_015771326.1">
    <property type="nucleotide sequence ID" value="NC_013174.1"/>
</dbReference>
<dbReference type="STRING" id="471856.Jden_1042"/>
<feature type="domain" description="RecX second three-helical" evidence="6">
    <location>
        <begin position="72"/>
        <end position="113"/>
    </location>
</feature>
<evidence type="ECO:0000259" key="7">
    <source>
        <dbReference type="Pfam" id="PF21981"/>
    </source>
</evidence>
<dbReference type="KEGG" id="jde:Jden_1042"/>
<protein>
    <recommendedName>
        <fullName evidence="3 5">Regulatory protein RecX</fullName>
    </recommendedName>
</protein>
<keyword evidence="4 5" id="KW-0963">Cytoplasm</keyword>
<dbReference type="Pfam" id="PF02631">
    <property type="entry name" value="RecX_HTH2"/>
    <property type="match status" value="1"/>
</dbReference>
<dbReference type="InterPro" id="IPR053926">
    <property type="entry name" value="RecX_HTH_1st"/>
</dbReference>
<dbReference type="PANTHER" id="PTHR33602:SF1">
    <property type="entry name" value="REGULATORY PROTEIN RECX FAMILY PROTEIN"/>
    <property type="match status" value="1"/>
</dbReference>
<comment type="function">
    <text evidence="5">Modulates RecA activity.</text>
</comment>
<evidence type="ECO:0000313" key="9">
    <source>
        <dbReference type="EMBL" id="ACV08698.1"/>
    </source>
</evidence>
<accession>C7R3G2</accession>
<dbReference type="InterPro" id="IPR036388">
    <property type="entry name" value="WH-like_DNA-bd_sf"/>
</dbReference>
<organism evidence="9 10">
    <name type="scientific">Jonesia denitrificans (strain ATCC 14870 / DSM 20603 / BCRC 15368 / CIP 55.134 / JCM 11481 / NBRC 15587 / NCTC 10816 / Prevot 55134)</name>
    <name type="common">Listeria denitrificans</name>
    <dbReference type="NCBI Taxonomy" id="471856"/>
    <lineage>
        <taxon>Bacteria</taxon>
        <taxon>Bacillati</taxon>
        <taxon>Actinomycetota</taxon>
        <taxon>Actinomycetes</taxon>
        <taxon>Micrococcales</taxon>
        <taxon>Jonesiaceae</taxon>
        <taxon>Jonesia</taxon>
    </lineage>
</organism>
<dbReference type="Pfam" id="PF21982">
    <property type="entry name" value="RecX_HTH1"/>
    <property type="match status" value="1"/>
</dbReference>
<feature type="domain" description="RecX first three-helical" evidence="8">
    <location>
        <begin position="26"/>
        <end position="63"/>
    </location>
</feature>
<dbReference type="Pfam" id="PF21981">
    <property type="entry name" value="RecX_HTH3"/>
    <property type="match status" value="1"/>
</dbReference>
<feature type="domain" description="RecX third three-helical" evidence="7">
    <location>
        <begin position="120"/>
        <end position="165"/>
    </location>
</feature>
<comment type="similarity">
    <text evidence="2 5">Belongs to the RecX family.</text>
</comment>
<dbReference type="InterPro" id="IPR053924">
    <property type="entry name" value="RecX_HTH_2nd"/>
</dbReference>
<dbReference type="GO" id="GO:0006282">
    <property type="term" value="P:regulation of DNA repair"/>
    <property type="evidence" value="ECO:0007669"/>
    <property type="project" value="UniProtKB-UniRule"/>
</dbReference>
<dbReference type="AlphaFoldDB" id="C7R3G2"/>
<evidence type="ECO:0000256" key="4">
    <source>
        <dbReference type="ARBA" id="ARBA00022490"/>
    </source>
</evidence>
<dbReference type="HAMAP" id="MF_01114">
    <property type="entry name" value="RecX"/>
    <property type="match status" value="1"/>
</dbReference>
<gene>
    <name evidence="5" type="primary">recX</name>
    <name evidence="9" type="ordered locus">Jden_1042</name>
</gene>
<dbReference type="Proteomes" id="UP000000628">
    <property type="component" value="Chromosome"/>
</dbReference>
<dbReference type="EMBL" id="CP001706">
    <property type="protein sequence ID" value="ACV08698.1"/>
    <property type="molecule type" value="Genomic_DNA"/>
</dbReference>
<evidence type="ECO:0000313" key="10">
    <source>
        <dbReference type="Proteomes" id="UP000000628"/>
    </source>
</evidence>
<evidence type="ECO:0000256" key="2">
    <source>
        <dbReference type="ARBA" id="ARBA00009695"/>
    </source>
</evidence>
<dbReference type="GO" id="GO:0005737">
    <property type="term" value="C:cytoplasm"/>
    <property type="evidence" value="ECO:0007669"/>
    <property type="project" value="UniProtKB-SubCell"/>
</dbReference>
<name>C7R3G2_JONDD</name>
<evidence type="ECO:0000256" key="1">
    <source>
        <dbReference type="ARBA" id="ARBA00004496"/>
    </source>
</evidence>
<sequence>MQFVSYDEADIPEESRLRVDPELERARHVALSILASGPRSRADLEKRLEQRGHEPDVVCELLDNFERVGLLNDADFASTVARTRFRERGRARRAIAEELNRKGLGQADIAEALQEITEDDERAAALSLARKKFAMDRRGDAAARQRRLIAYLGRRGYSADIVMSCVAAVTSATEEG</sequence>
<dbReference type="HOGENOM" id="CLU_066607_0_2_11"/>
<evidence type="ECO:0000259" key="6">
    <source>
        <dbReference type="Pfam" id="PF02631"/>
    </source>
</evidence>
<proteinExistence type="inferred from homology"/>
<reference evidence="9 10" key="1">
    <citation type="journal article" date="2009" name="Stand. Genomic Sci.">
        <title>Complete genome sequence of Jonesia denitrificans type strain (Prevot 55134).</title>
        <authorList>
            <person name="Pukall R."/>
            <person name="Gehrich-Schroter G."/>
            <person name="Lapidus A."/>
            <person name="Nolan M."/>
            <person name="Glavina Del Rio T."/>
            <person name="Lucas S."/>
            <person name="Chen F."/>
            <person name="Tice H."/>
            <person name="Pitluck S."/>
            <person name="Cheng J.F."/>
            <person name="Copeland A."/>
            <person name="Saunders E."/>
            <person name="Brettin T."/>
            <person name="Detter J.C."/>
            <person name="Bruce D."/>
            <person name="Goodwin L."/>
            <person name="Pati A."/>
            <person name="Ivanova N."/>
            <person name="Mavromatis K."/>
            <person name="Ovchinnikova G."/>
            <person name="Chen A."/>
            <person name="Palaniappan K."/>
            <person name="Land M."/>
            <person name="Hauser L."/>
            <person name="Chang Y.J."/>
            <person name="Jeffries C.D."/>
            <person name="Chain P."/>
            <person name="Goker M."/>
            <person name="Bristow J."/>
            <person name="Eisen J.A."/>
            <person name="Markowitz V."/>
            <person name="Hugenholtz P."/>
            <person name="Kyrpides N.C."/>
            <person name="Klenk H.P."/>
            <person name="Han C."/>
        </authorList>
    </citation>
    <scope>NUCLEOTIDE SEQUENCE [LARGE SCALE GENOMIC DNA]</scope>
    <source>
        <strain evidence="10">ATCC 14870 / DSM 20603 / BCRC 15368 / CIP 55.134 / JCM 11481 / NBRC 15587 / NCTC 10816 / Prevot 55134</strain>
    </source>
</reference>
<dbReference type="PANTHER" id="PTHR33602">
    <property type="entry name" value="REGULATORY PROTEIN RECX FAMILY PROTEIN"/>
    <property type="match status" value="1"/>
</dbReference>
<comment type="subcellular location">
    <subcellularLocation>
        <location evidence="1 5">Cytoplasm</location>
    </subcellularLocation>
</comment>
<evidence type="ECO:0000256" key="3">
    <source>
        <dbReference type="ARBA" id="ARBA00018111"/>
    </source>
</evidence>
<dbReference type="Gene3D" id="1.10.10.10">
    <property type="entry name" value="Winged helix-like DNA-binding domain superfamily/Winged helix DNA-binding domain"/>
    <property type="match status" value="3"/>
</dbReference>